<gene>
    <name evidence="9" type="ORF">MGWOODY_XGa2580</name>
</gene>
<dbReference type="AlphaFoldDB" id="A0A160TRG8"/>
<dbReference type="PROSITE" id="PS50850">
    <property type="entry name" value="MFS"/>
    <property type="match status" value="1"/>
</dbReference>
<name>A0A160TRG8_9ZZZZ</name>
<feature type="transmembrane region" description="Helical" evidence="7">
    <location>
        <begin position="357"/>
        <end position="377"/>
    </location>
</feature>
<feature type="transmembrane region" description="Helical" evidence="7">
    <location>
        <begin position="16"/>
        <end position="39"/>
    </location>
</feature>
<feature type="transmembrane region" description="Helical" evidence="7">
    <location>
        <begin position="141"/>
        <end position="165"/>
    </location>
</feature>
<keyword evidence="3" id="KW-1003">Cell membrane</keyword>
<comment type="subcellular location">
    <subcellularLocation>
        <location evidence="1">Cell membrane</location>
        <topology evidence="1">Multi-pass membrane protein</topology>
    </subcellularLocation>
</comment>
<evidence type="ECO:0000256" key="2">
    <source>
        <dbReference type="ARBA" id="ARBA00022448"/>
    </source>
</evidence>
<feature type="transmembrane region" description="Helical" evidence="7">
    <location>
        <begin position="106"/>
        <end position="129"/>
    </location>
</feature>
<evidence type="ECO:0000256" key="6">
    <source>
        <dbReference type="ARBA" id="ARBA00023136"/>
    </source>
</evidence>
<evidence type="ECO:0000256" key="1">
    <source>
        <dbReference type="ARBA" id="ARBA00004651"/>
    </source>
</evidence>
<reference evidence="9" key="1">
    <citation type="submission" date="2015-10" db="EMBL/GenBank/DDBJ databases">
        <authorList>
            <person name="Gilbert D.G."/>
        </authorList>
    </citation>
    <scope>NUCLEOTIDE SEQUENCE</scope>
</reference>
<sequence>MPLNAYRELLSTNRRLLGFGFVTALYSSFGQTYFIGIIGPHIQLEFGLSHTLWGMVYMIGTIGSAALLPWTGGLIDRFALRRYTLAACLLLVCACAYIATTTGPVTLVLAIFLLRHAGQGLISHISITSMVRYFDRERGRAIAFASLGFTVGEAILPVIAVYALALIGWRWTYGTAAVLISLTVIPTVIWLLKGHDTANSRHIKVSRTVNLISPPAVRSWTRKEVSRDYLFYLLMPGLLAVSMIGTALFFHHLNLADEKGWSHTWITGNYSVYAATTCATLIYSGTLIDRLSAIRIMPYLLTPLVLAMITVGLIDSAWGVIPYMLLMGIQSGLYFTVVSALWAELYGVTHIGAIKSLYGSLMVLSSAIGPVLMGWLADLGVPLSTVCLYFAAYTAAAAVLVVLTLRIRKSQPVDVPRPSETRA</sequence>
<feature type="transmembrane region" description="Helical" evidence="7">
    <location>
        <begin position="383"/>
        <end position="405"/>
    </location>
</feature>
<dbReference type="GO" id="GO:0005886">
    <property type="term" value="C:plasma membrane"/>
    <property type="evidence" value="ECO:0007669"/>
    <property type="project" value="UniProtKB-SubCell"/>
</dbReference>
<keyword evidence="5 7" id="KW-1133">Transmembrane helix</keyword>
<feature type="transmembrane region" description="Helical" evidence="7">
    <location>
        <begin position="270"/>
        <end position="289"/>
    </location>
</feature>
<dbReference type="InterPro" id="IPR050171">
    <property type="entry name" value="MFS_Transporters"/>
</dbReference>
<proteinExistence type="predicted"/>
<dbReference type="InterPro" id="IPR020846">
    <property type="entry name" value="MFS_dom"/>
</dbReference>
<feature type="domain" description="Major facilitator superfamily (MFS) profile" evidence="8">
    <location>
        <begin position="16"/>
        <end position="409"/>
    </location>
</feature>
<evidence type="ECO:0000256" key="3">
    <source>
        <dbReference type="ARBA" id="ARBA00022475"/>
    </source>
</evidence>
<feature type="transmembrane region" description="Helical" evidence="7">
    <location>
        <begin position="229"/>
        <end position="250"/>
    </location>
</feature>
<dbReference type="InterPro" id="IPR036259">
    <property type="entry name" value="MFS_trans_sf"/>
</dbReference>
<keyword evidence="4 7" id="KW-0812">Transmembrane</keyword>
<evidence type="ECO:0000256" key="7">
    <source>
        <dbReference type="SAM" id="Phobius"/>
    </source>
</evidence>
<feature type="transmembrane region" description="Helical" evidence="7">
    <location>
        <begin position="51"/>
        <end position="71"/>
    </location>
</feature>
<accession>A0A160TRG8</accession>
<feature type="transmembrane region" description="Helical" evidence="7">
    <location>
        <begin position="83"/>
        <end position="100"/>
    </location>
</feature>
<evidence type="ECO:0000313" key="9">
    <source>
        <dbReference type="EMBL" id="CUS52438.1"/>
    </source>
</evidence>
<dbReference type="GO" id="GO:0022857">
    <property type="term" value="F:transmembrane transporter activity"/>
    <property type="evidence" value="ECO:0007669"/>
    <property type="project" value="InterPro"/>
</dbReference>
<keyword evidence="2" id="KW-0813">Transport</keyword>
<dbReference type="Gene3D" id="1.20.1250.20">
    <property type="entry name" value="MFS general substrate transporter like domains"/>
    <property type="match status" value="2"/>
</dbReference>
<feature type="transmembrane region" description="Helical" evidence="7">
    <location>
        <begin position="296"/>
        <end position="314"/>
    </location>
</feature>
<dbReference type="SUPFAM" id="SSF103473">
    <property type="entry name" value="MFS general substrate transporter"/>
    <property type="match status" value="1"/>
</dbReference>
<feature type="transmembrane region" description="Helical" evidence="7">
    <location>
        <begin position="320"/>
        <end position="345"/>
    </location>
</feature>
<dbReference type="PANTHER" id="PTHR23517">
    <property type="entry name" value="RESISTANCE PROTEIN MDTM, PUTATIVE-RELATED-RELATED"/>
    <property type="match status" value="1"/>
</dbReference>
<keyword evidence="6 7" id="KW-0472">Membrane</keyword>
<evidence type="ECO:0000256" key="5">
    <source>
        <dbReference type="ARBA" id="ARBA00022989"/>
    </source>
</evidence>
<evidence type="ECO:0000259" key="8">
    <source>
        <dbReference type="PROSITE" id="PS50850"/>
    </source>
</evidence>
<evidence type="ECO:0000256" key="4">
    <source>
        <dbReference type="ARBA" id="ARBA00022692"/>
    </source>
</evidence>
<dbReference type="InterPro" id="IPR011701">
    <property type="entry name" value="MFS"/>
</dbReference>
<dbReference type="Pfam" id="PF07690">
    <property type="entry name" value="MFS_1"/>
    <property type="match status" value="1"/>
</dbReference>
<protein>
    <submittedName>
        <fullName evidence="9">Permeases of the major facilitator superfamily</fullName>
    </submittedName>
</protein>
<dbReference type="EMBL" id="CZRL01000082">
    <property type="protein sequence ID" value="CUS52438.1"/>
    <property type="molecule type" value="Genomic_DNA"/>
</dbReference>
<feature type="transmembrane region" description="Helical" evidence="7">
    <location>
        <begin position="171"/>
        <end position="192"/>
    </location>
</feature>
<organism evidence="9">
    <name type="scientific">hydrothermal vent metagenome</name>
    <dbReference type="NCBI Taxonomy" id="652676"/>
    <lineage>
        <taxon>unclassified sequences</taxon>
        <taxon>metagenomes</taxon>
        <taxon>ecological metagenomes</taxon>
    </lineage>
</organism>